<name>A0A6J5MDM8_9CAUD</name>
<dbReference type="EMBL" id="LR796432">
    <property type="protein sequence ID" value="CAB4144768.1"/>
    <property type="molecule type" value="Genomic_DNA"/>
</dbReference>
<protein>
    <submittedName>
        <fullName evidence="1">Uncharacterized protein</fullName>
    </submittedName>
</protein>
<reference evidence="1" key="1">
    <citation type="submission" date="2020-04" db="EMBL/GenBank/DDBJ databases">
        <authorList>
            <person name="Chiriac C."/>
            <person name="Salcher M."/>
            <person name="Ghai R."/>
            <person name="Kavagutti S V."/>
        </authorList>
    </citation>
    <scope>NUCLEOTIDE SEQUENCE</scope>
</reference>
<sequence length="233" mass="24981">MGNISNTRFPFGLTNVNDVDLFADMVQPDPTLFHQYFQDFDTYVAGDWTVTETDAAATQALTAGDGGLLLVTNTAADNDLVALQKNPAAWTFTAGKKTFFRCRFKVSNATESDLVFGLQVVDATPLDVTDGVYFLKADGSTNVAIIARKNASTGSTTATAITTMANDTFIELGWCYDGQSTIAYEVNGTVLGSLDGSSSYLPDTTCTVSFALQNGNAVARTMTVDYIFVAKER</sequence>
<evidence type="ECO:0000313" key="1">
    <source>
        <dbReference type="EMBL" id="CAB4144768.1"/>
    </source>
</evidence>
<organism evidence="1">
    <name type="scientific">uncultured Caudovirales phage</name>
    <dbReference type="NCBI Taxonomy" id="2100421"/>
    <lineage>
        <taxon>Viruses</taxon>
        <taxon>Duplodnaviria</taxon>
        <taxon>Heunggongvirae</taxon>
        <taxon>Uroviricota</taxon>
        <taxon>Caudoviricetes</taxon>
        <taxon>Peduoviridae</taxon>
        <taxon>Maltschvirus</taxon>
        <taxon>Maltschvirus maltsch</taxon>
    </lineage>
</organism>
<accession>A0A6J5MDM8</accession>
<proteinExistence type="predicted"/>
<gene>
    <name evidence="1" type="ORF">UFOVP468_55</name>
</gene>